<organism evidence="4 5">
    <name type="scientific">Coniella lustricola</name>
    <dbReference type="NCBI Taxonomy" id="2025994"/>
    <lineage>
        <taxon>Eukaryota</taxon>
        <taxon>Fungi</taxon>
        <taxon>Dikarya</taxon>
        <taxon>Ascomycota</taxon>
        <taxon>Pezizomycotina</taxon>
        <taxon>Sordariomycetes</taxon>
        <taxon>Sordariomycetidae</taxon>
        <taxon>Diaporthales</taxon>
        <taxon>Schizoparmaceae</taxon>
        <taxon>Coniella</taxon>
    </lineage>
</organism>
<dbReference type="SUPFAM" id="SSF56801">
    <property type="entry name" value="Acetyl-CoA synthetase-like"/>
    <property type="match status" value="1"/>
</dbReference>
<dbReference type="InterPro" id="IPR000873">
    <property type="entry name" value="AMP-dep_synth/lig_dom"/>
</dbReference>
<evidence type="ECO:0000259" key="3">
    <source>
        <dbReference type="PROSITE" id="PS50075"/>
    </source>
</evidence>
<dbReference type="Proteomes" id="UP000241462">
    <property type="component" value="Unassembled WGS sequence"/>
</dbReference>
<dbReference type="Gene3D" id="3.40.50.12780">
    <property type="entry name" value="N-terminal domain of ligase-like"/>
    <property type="match status" value="1"/>
</dbReference>
<reference evidence="4 5" key="1">
    <citation type="journal article" date="2018" name="Mycol. Prog.">
        <title>Coniella lustricola, a new species from submerged detritus.</title>
        <authorList>
            <person name="Raudabaugh D.B."/>
            <person name="Iturriaga T."/>
            <person name="Carver A."/>
            <person name="Mondo S."/>
            <person name="Pangilinan J."/>
            <person name="Lipzen A."/>
            <person name="He G."/>
            <person name="Amirebrahimi M."/>
            <person name="Grigoriev I.V."/>
            <person name="Miller A.N."/>
        </authorList>
    </citation>
    <scope>NUCLEOTIDE SEQUENCE [LARGE SCALE GENOMIC DNA]</scope>
    <source>
        <strain evidence="4 5">B22-T-1</strain>
    </source>
</reference>
<accession>A0A2T3A034</accession>
<dbReference type="PANTHER" id="PTHR43439">
    <property type="entry name" value="PHENYLACETATE-COENZYME A LIGASE"/>
    <property type="match status" value="1"/>
</dbReference>
<feature type="domain" description="Carrier" evidence="3">
    <location>
        <begin position="568"/>
        <end position="651"/>
    </location>
</feature>
<evidence type="ECO:0000256" key="1">
    <source>
        <dbReference type="ARBA" id="ARBA00022450"/>
    </source>
</evidence>
<dbReference type="Pfam" id="PF00550">
    <property type="entry name" value="PP-binding"/>
    <property type="match status" value="1"/>
</dbReference>
<sequence>MDPTSTWPAGTPYGRRVLPTLIDEVAAQEPDRECMSTPRSDKPSDGWKIVTWRDMANAINRCAHRIVELFGKPEENTFPTIAYLGSNDIRYTVTMIACAKAGYKALFISPRNTKEGQLNLFKSTECNIIAYTASMKDVVTPLVKERQMQAIEVSPFDEWFPKEDVPHFPYKKTFEESAWDPLCVLHTSGSTGLPKPIIVRMGMQAVSDAFRTFPECHGQKPELLHWADESRRVFMAMPLFHMAGVLCTVALVFWNKTPTAYCVSGRPVSADLVLECLENVQVETAFLPPSIIEDLSQSEEGIRALSKLNSVNFGGGNLARESGNRLIKNGATLRNLIGATEFAPFPTYAKDDKYLWQYFHYNKDIFGCEFRKYGGEDDVYELVIVRQKQNKQDPGWQGVFYTFPDIDEWSTKDLYRPHPTLDDHWIYHGRADNIIVFSNGEKLNPVTIEEIVGDHAAIKGAMVVGSERFQAGLLIEPHEHPQTEQEKQALLDSVWPLVEQANEETVQHGRVARDMVHLSNPEKPFPRAGKGTIQRAMAVKLYSEEIAQMYANKTEERPAEDAPKININSEESLAASIVELFREHLAAESLEADTDFFAAGIDSLGVMNAAKLLRASLGATGYAVDSKTMAPRVIYRNSTPQRLASYVFSTIVQGSSGTQSEDEQQQEAMRQMHKKYTDNLIKAKPNRPDPRNENQVVLLTGSTGMLGSYLLHLLGCNPRVAKIVCLNRAADGGRSQQVKALADRGLDVGILDTKAEFYHADLSKPDLGLGAEVYARLQAEADRIIHNAWPVNFNIPIESFEPFLAGVRYMGDLAATAQRRVAVTFISSIAVADRWNPEKHGAEKVPERRFEDMSLAAGGYGRSKMVGSLIIEDAAAKNAGDFPYAVVRVGQVAGPEAEQGMWNRQEWLPSIIASSLYLKALPSELGGMDRVDWTPAERIAKLILEAAGVSRVLAHADEMNGYYHGVNPHETSWASLAAAVQEFYGKDRITELLPFHAWVDRLEKTQADGEASIARNPGVKLIDSYRGMASAPAPVVYTMEETMKRCPVARETKAVTPELMKHFCKQWGF</sequence>
<proteinExistence type="predicted"/>
<dbReference type="OrthoDB" id="429813at2759"/>
<dbReference type="InterPro" id="IPR020845">
    <property type="entry name" value="AMP-binding_CS"/>
</dbReference>
<dbReference type="Pfam" id="PF07993">
    <property type="entry name" value="NAD_binding_4"/>
    <property type="match status" value="1"/>
</dbReference>
<evidence type="ECO:0000256" key="2">
    <source>
        <dbReference type="ARBA" id="ARBA00022553"/>
    </source>
</evidence>
<dbReference type="InParanoid" id="A0A2T3A034"/>
<dbReference type="InterPro" id="IPR009081">
    <property type="entry name" value="PP-bd_ACP"/>
</dbReference>
<keyword evidence="1" id="KW-0596">Phosphopantetheine</keyword>
<dbReference type="Pfam" id="PF23562">
    <property type="entry name" value="AMP-binding_C_3"/>
    <property type="match status" value="1"/>
</dbReference>
<dbReference type="STRING" id="2025994.A0A2T3A034"/>
<gene>
    <name evidence="4" type="ORF">BD289DRAFT_485031</name>
</gene>
<dbReference type="InterPro" id="IPR013120">
    <property type="entry name" value="FAR_NAD-bd"/>
</dbReference>
<dbReference type="PROSITE" id="PS00455">
    <property type="entry name" value="AMP_BINDING"/>
    <property type="match status" value="1"/>
</dbReference>
<dbReference type="Gene3D" id="1.10.1200.10">
    <property type="entry name" value="ACP-like"/>
    <property type="match status" value="1"/>
</dbReference>
<dbReference type="Gene3D" id="3.40.50.720">
    <property type="entry name" value="NAD(P)-binding Rossmann-like Domain"/>
    <property type="match status" value="1"/>
</dbReference>
<dbReference type="InterPro" id="IPR051414">
    <property type="entry name" value="Adenylate-forming_Reductase"/>
</dbReference>
<dbReference type="PROSITE" id="PS00012">
    <property type="entry name" value="PHOSPHOPANTETHEINE"/>
    <property type="match status" value="1"/>
</dbReference>
<dbReference type="InterPro" id="IPR042099">
    <property type="entry name" value="ANL_N_sf"/>
</dbReference>
<evidence type="ECO:0000313" key="5">
    <source>
        <dbReference type="Proteomes" id="UP000241462"/>
    </source>
</evidence>
<protein>
    <submittedName>
        <fullName evidence="4">Nonribosomal peptide synthetase</fullName>
    </submittedName>
</protein>
<dbReference type="PROSITE" id="PS50075">
    <property type="entry name" value="CARRIER"/>
    <property type="match status" value="1"/>
</dbReference>
<dbReference type="SUPFAM" id="SSF51735">
    <property type="entry name" value="NAD(P)-binding Rossmann-fold domains"/>
    <property type="match status" value="1"/>
</dbReference>
<keyword evidence="5" id="KW-1185">Reference proteome</keyword>
<dbReference type="EMBL" id="KZ678533">
    <property type="protein sequence ID" value="PSR80346.1"/>
    <property type="molecule type" value="Genomic_DNA"/>
</dbReference>
<keyword evidence="2" id="KW-0597">Phosphoprotein</keyword>
<dbReference type="InterPro" id="IPR036291">
    <property type="entry name" value="NAD(P)-bd_dom_sf"/>
</dbReference>
<dbReference type="InterPro" id="IPR036736">
    <property type="entry name" value="ACP-like_sf"/>
</dbReference>
<dbReference type="AlphaFoldDB" id="A0A2T3A034"/>
<dbReference type="InterPro" id="IPR006162">
    <property type="entry name" value="Ppantetheine_attach_site"/>
</dbReference>
<dbReference type="SUPFAM" id="SSF47336">
    <property type="entry name" value="ACP-like"/>
    <property type="match status" value="1"/>
</dbReference>
<evidence type="ECO:0000313" key="4">
    <source>
        <dbReference type="EMBL" id="PSR80346.1"/>
    </source>
</evidence>
<name>A0A2T3A034_9PEZI</name>
<dbReference type="Pfam" id="PF00501">
    <property type="entry name" value="AMP-binding"/>
    <property type="match status" value="1"/>
</dbReference>
<dbReference type="PANTHER" id="PTHR43439:SF2">
    <property type="entry name" value="ENZYME, PUTATIVE (JCVI)-RELATED"/>
    <property type="match status" value="1"/>
</dbReference>